<evidence type="ECO:0000256" key="5">
    <source>
        <dbReference type="ARBA" id="ARBA00022519"/>
    </source>
</evidence>
<dbReference type="GO" id="GO:0005886">
    <property type="term" value="C:plasma membrane"/>
    <property type="evidence" value="ECO:0007669"/>
    <property type="project" value="UniProtKB-SubCell"/>
</dbReference>
<evidence type="ECO:0000256" key="8">
    <source>
        <dbReference type="ARBA" id="ARBA00023136"/>
    </source>
</evidence>
<evidence type="ECO:0000313" key="12">
    <source>
        <dbReference type="Proteomes" id="UP000315303"/>
    </source>
</evidence>
<dbReference type="PANTHER" id="PTHR38779:SF2">
    <property type="entry name" value="TYPE II SECRETION SYSTEM PROTEIN I-RELATED"/>
    <property type="match status" value="1"/>
</dbReference>
<comment type="similarity">
    <text evidence="2 9">Belongs to the GSP I family.</text>
</comment>
<sequence>MSSLSRRAHGFTLIEVMLAMAIFAIAGVALLGAADNNYRHISHLDEKMFANWVASNQMVAAKLDTTWPPKNNRKGEVELANRTWFWQQKVIKTANNEMRALVMEVRVKEDDEFPVTSIMTYVAQDTP</sequence>
<keyword evidence="12" id="KW-1185">Reference proteome</keyword>
<evidence type="ECO:0000256" key="6">
    <source>
        <dbReference type="ARBA" id="ARBA00022692"/>
    </source>
</evidence>
<keyword evidence="4 9" id="KW-0488">Methylation</keyword>
<feature type="transmembrane region" description="Helical" evidence="9">
    <location>
        <begin position="12"/>
        <end position="34"/>
    </location>
</feature>
<keyword evidence="7 9" id="KW-1133">Transmembrane helix</keyword>
<keyword evidence="3" id="KW-1003">Cell membrane</keyword>
<organism evidence="11 12">
    <name type="scientific">Litorilituus lipolyticus</name>
    <dbReference type="NCBI Taxonomy" id="2491017"/>
    <lineage>
        <taxon>Bacteria</taxon>
        <taxon>Pseudomonadati</taxon>
        <taxon>Pseudomonadota</taxon>
        <taxon>Gammaproteobacteria</taxon>
        <taxon>Alteromonadales</taxon>
        <taxon>Colwelliaceae</taxon>
        <taxon>Litorilituus</taxon>
    </lineage>
</organism>
<keyword evidence="8 9" id="KW-0472">Membrane</keyword>
<evidence type="ECO:0000259" key="10">
    <source>
        <dbReference type="Pfam" id="PF02501"/>
    </source>
</evidence>
<dbReference type="InterPro" id="IPR010052">
    <property type="entry name" value="T2SS_protein-GspI"/>
</dbReference>
<dbReference type="InterPro" id="IPR003413">
    <property type="entry name" value="T2SS_GspI_C"/>
</dbReference>
<dbReference type="SUPFAM" id="SSF54523">
    <property type="entry name" value="Pili subunits"/>
    <property type="match status" value="1"/>
</dbReference>
<dbReference type="PROSITE" id="PS00409">
    <property type="entry name" value="PROKAR_NTER_METHYL"/>
    <property type="match status" value="1"/>
</dbReference>
<comment type="function">
    <text evidence="9">Component of the type II secretion system required for the energy-dependent secretion of extracellular factors such as proteases and toxins from the periplasm.</text>
</comment>
<proteinExistence type="inferred from homology"/>
<comment type="subcellular location">
    <subcellularLocation>
        <location evidence="1 9">Cell inner membrane</location>
        <topology evidence="1 9">Single-pass membrane protein</topology>
    </subcellularLocation>
</comment>
<dbReference type="Pfam" id="PF02501">
    <property type="entry name" value="T2SSI"/>
    <property type="match status" value="1"/>
</dbReference>
<comment type="caution">
    <text evidence="11">The sequence shown here is derived from an EMBL/GenBank/DDBJ whole genome shotgun (WGS) entry which is preliminary data.</text>
</comment>
<evidence type="ECO:0000256" key="2">
    <source>
        <dbReference type="ARBA" id="ARBA00008358"/>
    </source>
</evidence>
<protein>
    <recommendedName>
        <fullName evidence="9">Type II secretion system protein I</fullName>
        <shortName evidence="9">T2SS minor pseudopilin I</shortName>
    </recommendedName>
</protein>
<evidence type="ECO:0000256" key="3">
    <source>
        <dbReference type="ARBA" id="ARBA00022475"/>
    </source>
</evidence>
<dbReference type="PANTHER" id="PTHR38779">
    <property type="entry name" value="TYPE II SECRETION SYSTEM PROTEIN I-RELATED"/>
    <property type="match status" value="1"/>
</dbReference>
<keyword evidence="5 9" id="KW-0997">Cell inner membrane</keyword>
<dbReference type="OrthoDB" id="6121517at2"/>
<dbReference type="InterPro" id="IPR012902">
    <property type="entry name" value="N_methyl_site"/>
</dbReference>
<dbReference type="GO" id="GO:0015628">
    <property type="term" value="P:protein secretion by the type II secretion system"/>
    <property type="evidence" value="ECO:0007669"/>
    <property type="project" value="UniProtKB-UniRule"/>
</dbReference>
<dbReference type="Gene3D" id="3.30.1300.30">
    <property type="entry name" value="GSPII I/J protein-like"/>
    <property type="match status" value="1"/>
</dbReference>
<dbReference type="NCBIfam" id="TIGR02532">
    <property type="entry name" value="IV_pilin_GFxxxE"/>
    <property type="match status" value="1"/>
</dbReference>
<dbReference type="EMBL" id="SAWY01000020">
    <property type="protein sequence ID" value="TPH15280.1"/>
    <property type="molecule type" value="Genomic_DNA"/>
</dbReference>
<dbReference type="GO" id="GO:0015627">
    <property type="term" value="C:type II protein secretion system complex"/>
    <property type="evidence" value="ECO:0007669"/>
    <property type="project" value="UniProtKB-UniRule"/>
</dbReference>
<feature type="domain" description="Type II secretion system protein GspI C-terminal" evidence="10">
    <location>
        <begin position="44"/>
        <end position="122"/>
    </location>
</feature>
<accession>A0A502KU61</accession>
<keyword evidence="6 9" id="KW-0812">Transmembrane</keyword>
<dbReference type="NCBIfam" id="TIGR01707">
    <property type="entry name" value="gspI"/>
    <property type="match status" value="1"/>
</dbReference>
<dbReference type="Pfam" id="PF07963">
    <property type="entry name" value="N_methyl"/>
    <property type="match status" value="1"/>
</dbReference>
<dbReference type="InterPro" id="IPR045584">
    <property type="entry name" value="Pilin-like"/>
</dbReference>
<dbReference type="AlphaFoldDB" id="A0A502KU61"/>
<reference evidence="11 12" key="1">
    <citation type="submission" date="2019-01" db="EMBL/GenBank/DDBJ databases">
        <title>Litorilituus lipolytica sp. nov., isolated from intertidal sand of the Yellow Sea in China.</title>
        <authorList>
            <person name="Liu A."/>
        </authorList>
    </citation>
    <scope>NUCLEOTIDE SEQUENCE [LARGE SCALE GENOMIC DNA]</scope>
    <source>
        <strain evidence="11 12">RZ04</strain>
    </source>
</reference>
<dbReference type="Proteomes" id="UP000315303">
    <property type="component" value="Unassembled WGS sequence"/>
</dbReference>
<gene>
    <name evidence="11" type="primary">gspI</name>
    <name evidence="11" type="ORF">EPA86_10580</name>
</gene>
<evidence type="ECO:0000256" key="4">
    <source>
        <dbReference type="ARBA" id="ARBA00022481"/>
    </source>
</evidence>
<comment type="subunit">
    <text evidence="9">Type II secretion is composed of four main components: the outer membrane complex, the inner membrane complex, the cytoplasmic secretion ATPase and the periplasm-spanning pseudopilus.</text>
</comment>
<evidence type="ECO:0000313" key="11">
    <source>
        <dbReference type="EMBL" id="TPH15280.1"/>
    </source>
</evidence>
<comment type="PTM">
    <text evidence="9">Cleaved by prepilin peptidase.</text>
</comment>
<evidence type="ECO:0000256" key="7">
    <source>
        <dbReference type="ARBA" id="ARBA00022989"/>
    </source>
</evidence>
<evidence type="ECO:0000256" key="9">
    <source>
        <dbReference type="RuleBase" id="RU368030"/>
    </source>
</evidence>
<name>A0A502KU61_9GAMM</name>
<evidence type="ECO:0000256" key="1">
    <source>
        <dbReference type="ARBA" id="ARBA00004377"/>
    </source>
</evidence>